<evidence type="ECO:0000313" key="2">
    <source>
        <dbReference type="EMBL" id="MDZ5457082.1"/>
    </source>
</evidence>
<evidence type="ECO:0000256" key="1">
    <source>
        <dbReference type="SAM" id="MobiDB-lite"/>
    </source>
</evidence>
<evidence type="ECO:0000313" key="3">
    <source>
        <dbReference type="Proteomes" id="UP001293718"/>
    </source>
</evidence>
<comment type="caution">
    <text evidence="2">The sequence shown here is derived from an EMBL/GenBank/DDBJ whole genome shotgun (WGS) entry which is preliminary data.</text>
</comment>
<gene>
    <name evidence="2" type="ORF">SM757_10925</name>
</gene>
<proteinExistence type="predicted"/>
<dbReference type="EMBL" id="JAXOJX010000014">
    <property type="protein sequence ID" value="MDZ5457082.1"/>
    <property type="molecule type" value="Genomic_DNA"/>
</dbReference>
<organism evidence="2 3">
    <name type="scientific">Azohydromonas lata</name>
    <dbReference type="NCBI Taxonomy" id="45677"/>
    <lineage>
        <taxon>Bacteria</taxon>
        <taxon>Pseudomonadati</taxon>
        <taxon>Pseudomonadota</taxon>
        <taxon>Betaproteobacteria</taxon>
        <taxon>Burkholderiales</taxon>
        <taxon>Sphaerotilaceae</taxon>
        <taxon>Azohydromonas</taxon>
    </lineage>
</organism>
<sequence>MSSPPSSPVPPWHRRVLDWLGVEPADDGPPPEAPRPDERFAWEPVPPPTRPPQWGAANQPALLLGQEEEAPPRAAALPDLLPAAPRPPKRAR</sequence>
<protein>
    <submittedName>
        <fullName evidence="2">Uncharacterized protein</fullName>
    </submittedName>
</protein>
<feature type="compositionally biased region" description="Low complexity" evidence="1">
    <location>
        <begin position="72"/>
        <end position="83"/>
    </location>
</feature>
<name>A0ABU5ID92_9BURK</name>
<reference evidence="2 3" key="1">
    <citation type="submission" date="2023-11" db="EMBL/GenBank/DDBJ databases">
        <title>Draft genome of Azohydromonas lata strain H1 (DSM1123), a polyhydroxyalkanoate producer.</title>
        <authorList>
            <person name="Traversa D."/>
            <person name="D'Addabbo P."/>
            <person name="Pazzani C."/>
            <person name="Manzari C."/>
            <person name="Chiara M."/>
            <person name="Scrascia M."/>
        </authorList>
    </citation>
    <scope>NUCLEOTIDE SEQUENCE [LARGE SCALE GENOMIC DNA]</scope>
    <source>
        <strain evidence="2 3">H1</strain>
    </source>
</reference>
<accession>A0ABU5ID92</accession>
<feature type="region of interest" description="Disordered" evidence="1">
    <location>
        <begin position="19"/>
        <end position="92"/>
    </location>
</feature>
<dbReference type="RefSeq" id="WP_322465494.1">
    <property type="nucleotide sequence ID" value="NZ_JAXOJX010000014.1"/>
</dbReference>
<keyword evidence="3" id="KW-1185">Reference proteome</keyword>
<dbReference type="Proteomes" id="UP001293718">
    <property type="component" value="Unassembled WGS sequence"/>
</dbReference>